<dbReference type="Pfam" id="PF01040">
    <property type="entry name" value="UbiA"/>
    <property type="match status" value="1"/>
</dbReference>
<keyword evidence="2" id="KW-0808">Transferase</keyword>
<feature type="transmembrane region" description="Helical" evidence="6">
    <location>
        <begin position="249"/>
        <end position="267"/>
    </location>
</feature>
<sequence length="300" mass="32361">MVLLVRIVPVVSWSFCAILLSIGFAVHDLKGLSSIPWQVVGSLFAGALLLQGVVAHAFNDHTDWKSGTDQKSPGILSGGSKVIPKGLYSERHLLLIGLAGIAASAGLGKYLSHLTSNYAWIFIAIGIWAAVTYTAAPFRFAYFPLVGEWLAAFPAMIACTLGTYFVLTGSLSKPVVWASIIHSLLCIAWLMQHHTSDIDADLQATPRKVTTVAFAASIWGKEVTRHITAAYFLMAAFVGIVATLSVHKIFIFSVFCGLMGALAAWNTNPHNIGNITYNQVKMIALTVLHTLVLFGFEVIT</sequence>
<accession>A0ABV9Q1R6</accession>
<feature type="transmembrane region" description="Helical" evidence="6">
    <location>
        <begin position="149"/>
        <end position="167"/>
    </location>
</feature>
<dbReference type="EMBL" id="JBHSHC010000106">
    <property type="protein sequence ID" value="MFC4768481.1"/>
    <property type="molecule type" value="Genomic_DNA"/>
</dbReference>
<evidence type="ECO:0000256" key="5">
    <source>
        <dbReference type="ARBA" id="ARBA00023136"/>
    </source>
</evidence>
<gene>
    <name evidence="7" type="ORF">ACFO8Q_14120</name>
</gene>
<comment type="subcellular location">
    <subcellularLocation>
        <location evidence="1">Membrane</location>
        <topology evidence="1">Multi-pass membrane protein</topology>
    </subcellularLocation>
</comment>
<feature type="transmembrane region" description="Helical" evidence="6">
    <location>
        <begin position="93"/>
        <end position="111"/>
    </location>
</feature>
<organism evidence="7 8">
    <name type="scientific">Effusibacillus consociatus</name>
    <dbReference type="NCBI Taxonomy" id="1117041"/>
    <lineage>
        <taxon>Bacteria</taxon>
        <taxon>Bacillati</taxon>
        <taxon>Bacillota</taxon>
        <taxon>Bacilli</taxon>
        <taxon>Bacillales</taxon>
        <taxon>Alicyclobacillaceae</taxon>
        <taxon>Effusibacillus</taxon>
    </lineage>
</organism>
<dbReference type="CDD" id="cd13962">
    <property type="entry name" value="PT_UbiA_UBIAD1"/>
    <property type="match status" value="1"/>
</dbReference>
<feature type="transmembrane region" description="Helical" evidence="6">
    <location>
        <begin position="6"/>
        <end position="27"/>
    </location>
</feature>
<feature type="transmembrane region" description="Helical" evidence="6">
    <location>
        <begin position="39"/>
        <end position="58"/>
    </location>
</feature>
<proteinExistence type="predicted"/>
<dbReference type="Proteomes" id="UP001596002">
    <property type="component" value="Unassembled WGS sequence"/>
</dbReference>
<name>A0ABV9Q1R6_9BACL</name>
<reference evidence="8" key="1">
    <citation type="journal article" date="2019" name="Int. J. Syst. Evol. Microbiol.">
        <title>The Global Catalogue of Microorganisms (GCM) 10K type strain sequencing project: providing services to taxonomists for standard genome sequencing and annotation.</title>
        <authorList>
            <consortium name="The Broad Institute Genomics Platform"/>
            <consortium name="The Broad Institute Genome Sequencing Center for Infectious Disease"/>
            <person name="Wu L."/>
            <person name="Ma J."/>
        </authorList>
    </citation>
    <scope>NUCLEOTIDE SEQUENCE [LARGE SCALE GENOMIC DNA]</scope>
    <source>
        <strain evidence="8">WYCCWR 12678</strain>
    </source>
</reference>
<evidence type="ECO:0000256" key="2">
    <source>
        <dbReference type="ARBA" id="ARBA00022679"/>
    </source>
</evidence>
<evidence type="ECO:0000313" key="7">
    <source>
        <dbReference type="EMBL" id="MFC4768481.1"/>
    </source>
</evidence>
<feature type="transmembrane region" description="Helical" evidence="6">
    <location>
        <begin position="118"/>
        <end position="143"/>
    </location>
</feature>
<feature type="transmembrane region" description="Helical" evidence="6">
    <location>
        <begin position="279"/>
        <end position="299"/>
    </location>
</feature>
<dbReference type="PANTHER" id="PTHR13929">
    <property type="entry name" value="1,4-DIHYDROXY-2-NAPHTHOATE OCTAPRENYLTRANSFERASE"/>
    <property type="match status" value="1"/>
</dbReference>
<keyword evidence="8" id="KW-1185">Reference proteome</keyword>
<feature type="transmembrane region" description="Helical" evidence="6">
    <location>
        <begin position="223"/>
        <end position="242"/>
    </location>
</feature>
<dbReference type="InterPro" id="IPR026046">
    <property type="entry name" value="UBIAD1"/>
</dbReference>
<feature type="transmembrane region" description="Helical" evidence="6">
    <location>
        <begin position="174"/>
        <end position="192"/>
    </location>
</feature>
<evidence type="ECO:0000256" key="3">
    <source>
        <dbReference type="ARBA" id="ARBA00022692"/>
    </source>
</evidence>
<comment type="caution">
    <text evidence="7">The sequence shown here is derived from an EMBL/GenBank/DDBJ whole genome shotgun (WGS) entry which is preliminary data.</text>
</comment>
<evidence type="ECO:0000256" key="6">
    <source>
        <dbReference type="SAM" id="Phobius"/>
    </source>
</evidence>
<keyword evidence="3 6" id="KW-0812">Transmembrane</keyword>
<evidence type="ECO:0000256" key="4">
    <source>
        <dbReference type="ARBA" id="ARBA00022989"/>
    </source>
</evidence>
<dbReference type="PANTHER" id="PTHR13929:SF0">
    <property type="entry name" value="UBIA PRENYLTRANSFERASE DOMAIN-CONTAINING PROTEIN 1"/>
    <property type="match status" value="1"/>
</dbReference>
<evidence type="ECO:0000313" key="8">
    <source>
        <dbReference type="Proteomes" id="UP001596002"/>
    </source>
</evidence>
<keyword evidence="4 6" id="KW-1133">Transmembrane helix</keyword>
<protein>
    <submittedName>
        <fullName evidence="7">Prenyltransferase</fullName>
    </submittedName>
</protein>
<dbReference type="InterPro" id="IPR000537">
    <property type="entry name" value="UbiA_prenyltransferase"/>
</dbReference>
<evidence type="ECO:0000256" key="1">
    <source>
        <dbReference type="ARBA" id="ARBA00004141"/>
    </source>
</evidence>
<keyword evidence="5 6" id="KW-0472">Membrane</keyword>